<evidence type="ECO:0000259" key="3">
    <source>
        <dbReference type="Pfam" id="PF01113"/>
    </source>
</evidence>
<evidence type="ECO:0000313" key="6">
    <source>
        <dbReference type="Proteomes" id="UP001635817"/>
    </source>
</evidence>
<proteinExistence type="predicted"/>
<dbReference type="RefSeq" id="WP_409551081.1">
    <property type="nucleotide sequence ID" value="NZ_JBKBDE010000006.1"/>
</dbReference>
<reference evidence="5 6" key="1">
    <citation type="submission" date="2024-12" db="EMBL/GenBank/DDBJ databases">
        <title>The coexistence of Mycolicibacterium septicum and Mycolicibacterium nivoides in clinical samples.</title>
        <authorList>
            <person name="Wang C."/>
            <person name="Feng Y."/>
            <person name="Zong Z."/>
        </authorList>
    </citation>
    <scope>NUCLEOTIDE SEQUENCE [LARGE SCALE GENOMIC DNA]</scope>
    <source>
        <strain evidence="5 6">120310</strain>
    </source>
</reference>
<organism evidence="5 6">
    <name type="scientific">Mycolicibacterium septicum</name>
    <dbReference type="NCBI Taxonomy" id="98668"/>
    <lineage>
        <taxon>Bacteria</taxon>
        <taxon>Bacillati</taxon>
        <taxon>Actinomycetota</taxon>
        <taxon>Actinomycetes</taxon>
        <taxon>Mycobacteriales</taxon>
        <taxon>Mycobacteriaceae</taxon>
        <taxon>Mycolicibacterium</taxon>
    </lineage>
</organism>
<name>A0ABW9LW86_9MYCO</name>
<dbReference type="InterPro" id="IPR036291">
    <property type="entry name" value="NAD(P)-bd_dom_sf"/>
</dbReference>
<dbReference type="InterPro" id="IPR045760">
    <property type="entry name" value="DAP_DH_C"/>
</dbReference>
<keyword evidence="1" id="KW-0521">NADP</keyword>
<evidence type="ECO:0000256" key="2">
    <source>
        <dbReference type="ARBA" id="ARBA00023002"/>
    </source>
</evidence>
<dbReference type="Pfam" id="PF19328">
    <property type="entry name" value="DAP_DH_C"/>
    <property type="match status" value="1"/>
</dbReference>
<dbReference type="InterPro" id="IPR000846">
    <property type="entry name" value="DapB_N"/>
</dbReference>
<comment type="caution">
    <text evidence="5">The sequence shown here is derived from an EMBL/GenBank/DDBJ whole genome shotgun (WGS) entry which is preliminary data.</text>
</comment>
<sequence>MTKVAVWGPGSMGVIALRCVIDHPDLELVGLVVNNPDKAGMDAGTLCGIDPVGVMATTDPDDILSGGADVVVYAATGNLRPFEAVDDMARALRAGKNVVSCSVIQLVARGEATAMFTDPIEQACWEGGTSCFTSGIAPGYAFDVLPLTLSGLSRTIESIRLTEMFNYGTYPDPNAVYNLLGFGLPPEADAFAATPGVLTYGWGPIITAVADALGITIDRMEESVQRLPTEHGFDAPNGRVEAGTIAAMRSVLTGYSDGEPKVTVDYVTRMHDGIAPDWPQPVIGISPKDHGTPGVSGQGTYRIEIEGSPSIRCELEMADGNDHDLGARMAGSAFVVNAIPAVVAAKPGLLVAADLPLVTGAGLVKPDYGVAPDSRLIGLNAHRS</sequence>
<keyword evidence="2" id="KW-0560">Oxidoreductase</keyword>
<dbReference type="Pfam" id="PF01113">
    <property type="entry name" value="DapB_N"/>
    <property type="match status" value="1"/>
</dbReference>
<dbReference type="SUPFAM" id="SSF51735">
    <property type="entry name" value="NAD(P)-binding Rossmann-fold domains"/>
    <property type="match status" value="1"/>
</dbReference>
<dbReference type="EMBL" id="JBKBDE010000006">
    <property type="protein sequence ID" value="MFN6552280.1"/>
    <property type="molecule type" value="Genomic_DNA"/>
</dbReference>
<dbReference type="CDD" id="cd24146">
    <property type="entry name" value="nat-AmDH_N_like"/>
    <property type="match status" value="1"/>
</dbReference>
<protein>
    <submittedName>
        <fullName evidence="5">Dihydrodipicolinate reductase</fullName>
    </submittedName>
</protein>
<dbReference type="Proteomes" id="UP001635817">
    <property type="component" value="Unassembled WGS sequence"/>
</dbReference>
<evidence type="ECO:0000259" key="4">
    <source>
        <dbReference type="Pfam" id="PF19328"/>
    </source>
</evidence>
<evidence type="ECO:0000313" key="5">
    <source>
        <dbReference type="EMBL" id="MFN6552280.1"/>
    </source>
</evidence>
<dbReference type="Gene3D" id="3.40.50.720">
    <property type="entry name" value="NAD(P)-binding Rossmann-like Domain"/>
    <property type="match status" value="1"/>
</dbReference>
<accession>A0ABW9LW86</accession>
<feature type="domain" description="2,4-diaminopentanoate dehydrogenase C-terminal" evidence="4">
    <location>
        <begin position="142"/>
        <end position="359"/>
    </location>
</feature>
<gene>
    <name evidence="5" type="ORF">ACK4CP_17915</name>
</gene>
<feature type="domain" description="Dihydrodipicolinate reductase N-terminal" evidence="3">
    <location>
        <begin position="3"/>
        <end position="73"/>
    </location>
</feature>
<keyword evidence="6" id="KW-1185">Reference proteome</keyword>
<evidence type="ECO:0000256" key="1">
    <source>
        <dbReference type="ARBA" id="ARBA00022857"/>
    </source>
</evidence>